<gene>
    <name evidence="9" type="ORF">SXIM_17790</name>
</gene>
<dbReference type="HOGENOM" id="CLU_004665_2_0_11"/>
<dbReference type="GO" id="GO:0003677">
    <property type="term" value="F:DNA binding"/>
    <property type="evidence" value="ECO:0007669"/>
    <property type="project" value="UniProtKB-UniRule"/>
</dbReference>
<dbReference type="InterPro" id="IPR011990">
    <property type="entry name" value="TPR-like_helical_dom_sf"/>
</dbReference>
<dbReference type="SMART" id="SM00028">
    <property type="entry name" value="TPR"/>
    <property type="match status" value="4"/>
</dbReference>
<dbReference type="Pfam" id="PF00931">
    <property type="entry name" value="NB-ARC"/>
    <property type="match status" value="1"/>
</dbReference>
<reference evidence="9" key="1">
    <citation type="submission" date="2019-08" db="EMBL/GenBank/DDBJ databases">
        <title>Complete genome sequence of a mangrove-derived Streptomyces xiamenensis.</title>
        <authorList>
            <person name="Xu J."/>
        </authorList>
    </citation>
    <scope>NUCLEOTIDE SEQUENCE</scope>
    <source>
        <strain evidence="9">318</strain>
    </source>
</reference>
<evidence type="ECO:0000256" key="4">
    <source>
        <dbReference type="ARBA" id="ARBA00023125"/>
    </source>
</evidence>
<feature type="compositionally biased region" description="Basic and acidic residues" evidence="7">
    <location>
        <begin position="658"/>
        <end position="667"/>
    </location>
</feature>
<dbReference type="GO" id="GO:0006355">
    <property type="term" value="P:regulation of DNA-templated transcription"/>
    <property type="evidence" value="ECO:0007669"/>
    <property type="project" value="InterPro"/>
</dbReference>
<dbReference type="InterPro" id="IPR036388">
    <property type="entry name" value="WH-like_DNA-bd_sf"/>
</dbReference>
<evidence type="ECO:0000256" key="7">
    <source>
        <dbReference type="SAM" id="MobiDB-lite"/>
    </source>
</evidence>
<feature type="DNA-binding region" description="OmpR/PhoB-type" evidence="6">
    <location>
        <begin position="1"/>
        <end position="86"/>
    </location>
</feature>
<dbReference type="InterPro" id="IPR051677">
    <property type="entry name" value="AfsR-DnrI-RedD_regulator"/>
</dbReference>
<evidence type="ECO:0000259" key="8">
    <source>
        <dbReference type="PROSITE" id="PS51755"/>
    </source>
</evidence>
<feature type="region of interest" description="Disordered" evidence="7">
    <location>
        <begin position="238"/>
        <end position="273"/>
    </location>
</feature>
<dbReference type="Proteomes" id="UP000034034">
    <property type="component" value="Chromosome"/>
</dbReference>
<dbReference type="InterPro" id="IPR027417">
    <property type="entry name" value="P-loop_NTPase"/>
</dbReference>
<dbReference type="PANTHER" id="PTHR35807">
    <property type="entry name" value="TRANSCRIPTIONAL REGULATOR REDD-RELATED"/>
    <property type="match status" value="1"/>
</dbReference>
<evidence type="ECO:0000256" key="6">
    <source>
        <dbReference type="PROSITE-ProRule" id="PRU01091"/>
    </source>
</evidence>
<comment type="similarity">
    <text evidence="1">Belongs to the AfsR/DnrI/RedD regulatory family.</text>
</comment>
<dbReference type="InterPro" id="IPR005158">
    <property type="entry name" value="BTAD"/>
</dbReference>
<feature type="domain" description="OmpR/PhoB-type" evidence="8">
    <location>
        <begin position="1"/>
        <end position="86"/>
    </location>
</feature>
<keyword evidence="2" id="KW-0902">Two-component regulatory system</keyword>
<name>A0A0F7FTU8_9ACTN</name>
<dbReference type="InterPro" id="IPR001867">
    <property type="entry name" value="OmpR/PhoB-type_DNA-bd"/>
</dbReference>
<dbReference type="InterPro" id="IPR002182">
    <property type="entry name" value="NB-ARC"/>
</dbReference>
<dbReference type="SUPFAM" id="SSF46894">
    <property type="entry name" value="C-terminal effector domain of the bipartite response regulators"/>
    <property type="match status" value="1"/>
</dbReference>
<accession>A0A0F7FTU8</accession>
<evidence type="ECO:0000256" key="5">
    <source>
        <dbReference type="ARBA" id="ARBA00023163"/>
    </source>
</evidence>
<keyword evidence="4 6" id="KW-0238">DNA-binding</keyword>
<dbReference type="PRINTS" id="PR00364">
    <property type="entry name" value="DISEASERSIST"/>
</dbReference>
<protein>
    <submittedName>
        <fullName evidence="9">Transcriptional sarp family</fullName>
    </submittedName>
</protein>
<dbReference type="PROSITE" id="PS51755">
    <property type="entry name" value="OMPR_PHOB"/>
    <property type="match status" value="1"/>
</dbReference>
<proteinExistence type="inferred from homology"/>
<dbReference type="SMART" id="SM01043">
    <property type="entry name" value="BTAD"/>
    <property type="match status" value="1"/>
</dbReference>
<keyword evidence="10" id="KW-1185">Reference proteome</keyword>
<dbReference type="SMART" id="SM00862">
    <property type="entry name" value="Trans_reg_C"/>
    <property type="match status" value="1"/>
</dbReference>
<keyword evidence="5" id="KW-0804">Transcription</keyword>
<dbReference type="CDD" id="cd15831">
    <property type="entry name" value="BTAD"/>
    <property type="match status" value="1"/>
</dbReference>
<evidence type="ECO:0000256" key="3">
    <source>
        <dbReference type="ARBA" id="ARBA00023015"/>
    </source>
</evidence>
<dbReference type="PANTHER" id="PTHR35807:SF1">
    <property type="entry name" value="TRANSCRIPTIONAL REGULATOR REDD"/>
    <property type="match status" value="1"/>
</dbReference>
<organism evidence="9 10">
    <name type="scientific">Streptomyces xiamenensis</name>
    <dbReference type="NCBI Taxonomy" id="408015"/>
    <lineage>
        <taxon>Bacteria</taxon>
        <taxon>Bacillati</taxon>
        <taxon>Actinomycetota</taxon>
        <taxon>Actinomycetes</taxon>
        <taxon>Kitasatosporales</taxon>
        <taxon>Streptomycetaceae</taxon>
        <taxon>Streptomyces</taxon>
    </lineage>
</organism>
<dbReference type="Pfam" id="PF00486">
    <property type="entry name" value="Trans_reg_C"/>
    <property type="match status" value="1"/>
</dbReference>
<dbReference type="STRING" id="408015.SXIM_17790"/>
<dbReference type="Gene3D" id="3.40.50.300">
    <property type="entry name" value="P-loop containing nucleotide triphosphate hydrolases"/>
    <property type="match status" value="1"/>
</dbReference>
<dbReference type="SUPFAM" id="SSF48452">
    <property type="entry name" value="TPR-like"/>
    <property type="match status" value="3"/>
</dbReference>
<sequence length="1026" mass="107747">MLGPLRALDGTAEIDLGPPRQRAVLAALLLRGPRPVTVDGIITAVWGGSPPGHAVNLVQKYISGLRRALPPGTPITLTGSGYVLRPEGGLDLWEFEELCARARTLRDAGRPAEAIDALGRAVGLWRGDLVEGTDGPGIELERDRLTERLVAAEEEMYGLGLRLGRGAEHVPELVRLTSQYPQRERLHGLLMRSLAQSGRQTEALDVYTRVRRRLAEEYGADPGPELRDAHQWVLSGAADEQRPGPGAGAGAGAREVGRDGGGDGDARAAVAPPAGPAPAALAGGYPPVAEPAQLPYPVFGFTGRTAEVKRITSLLLSGGMPVVCVEGTAGIGKTALAVRCAQQVAASFPDGQLFADLRGFDPLAPVEPGQVLGEFLRALGVPPRRIPPAVHERSALLRSVLAHRRALLVLDNAADADQVLPLLPGSAHCAVLITSRRRLTGLAVHSGAHRVQLPVLSVRESDALLRTVLGPPAAGDEAAIAEIARLCGHLPLALRVVAARAAISPHIPLAAVARRLAASGPLAGVSAPEDERVSVAASLALSYRGLDTTVQRVLRHIGLIPGPDLTQAAAAAVAGVAEPVAGRALSVLSAAHLIEQHHADRFRFPHDLLREYARQRVYAEEDRGEREAAVRRLSAWYLRTASVLGGGSGHPHVVGPHGRMETAEGGRDGPAGPESALPNAEAELPNYAAMAAYAARHGPYPVAWRLAGTLHDLCKRRSLVAEWLTMAEAGLRAAERAQDARAAAELALTLVDASLTAGLMAQAERHAQRALAIGEEYGWPRIRAAAHEQLGRRHWTIGELGAARERLTESVRLYGEGGDGSHLHTATALCALARVEADSGALERASGLYGKALRLSRAEGVPHLESMVLVELALVHRALDRSESAALSFEAALARSRANCTGHRPQALALAYLAELDAERGRAELAGERAAEAVRIARDQGDQWALAEAHNAAGRALAALGDPAAAVGHHRAALELAGTLTYRRAELHAVVGLAATTTEPGWTGRATALAAAHGYDLGQLGGAPAP</sequence>
<dbReference type="EMBL" id="CP009922">
    <property type="protein sequence ID" value="AKG43163.1"/>
    <property type="molecule type" value="Genomic_DNA"/>
</dbReference>
<dbReference type="Pfam" id="PF03704">
    <property type="entry name" value="BTAD"/>
    <property type="match status" value="1"/>
</dbReference>
<dbReference type="SUPFAM" id="SSF52540">
    <property type="entry name" value="P-loop containing nucleoside triphosphate hydrolases"/>
    <property type="match status" value="1"/>
</dbReference>
<dbReference type="KEGG" id="sxi:SXIM_17790"/>
<dbReference type="PATRIC" id="fig|408015.6.peg.1814"/>
<evidence type="ECO:0000313" key="10">
    <source>
        <dbReference type="Proteomes" id="UP000034034"/>
    </source>
</evidence>
<dbReference type="GO" id="GO:0000160">
    <property type="term" value="P:phosphorelay signal transduction system"/>
    <property type="evidence" value="ECO:0007669"/>
    <property type="project" value="UniProtKB-KW"/>
</dbReference>
<dbReference type="Gene3D" id="1.10.10.10">
    <property type="entry name" value="Winged helix-like DNA-binding domain superfamily/Winged helix DNA-binding domain"/>
    <property type="match status" value="1"/>
</dbReference>
<feature type="compositionally biased region" description="Basic and acidic residues" evidence="7">
    <location>
        <begin position="255"/>
        <end position="266"/>
    </location>
</feature>
<evidence type="ECO:0000313" key="9">
    <source>
        <dbReference type="EMBL" id="AKG43163.1"/>
    </source>
</evidence>
<evidence type="ECO:0000256" key="2">
    <source>
        <dbReference type="ARBA" id="ARBA00023012"/>
    </source>
</evidence>
<dbReference type="InterPro" id="IPR019734">
    <property type="entry name" value="TPR_rpt"/>
</dbReference>
<keyword evidence="3" id="KW-0805">Transcription regulation</keyword>
<dbReference type="Gene3D" id="1.25.40.10">
    <property type="entry name" value="Tetratricopeptide repeat domain"/>
    <property type="match status" value="2"/>
</dbReference>
<evidence type="ECO:0000256" key="1">
    <source>
        <dbReference type="ARBA" id="ARBA00005820"/>
    </source>
</evidence>
<dbReference type="AlphaFoldDB" id="A0A0F7FTU8"/>
<dbReference type="InterPro" id="IPR016032">
    <property type="entry name" value="Sig_transdc_resp-reg_C-effctor"/>
</dbReference>
<feature type="region of interest" description="Disordered" evidence="7">
    <location>
        <begin position="657"/>
        <end position="678"/>
    </location>
</feature>